<feature type="transmembrane region" description="Helical" evidence="1">
    <location>
        <begin position="59"/>
        <end position="78"/>
    </location>
</feature>
<dbReference type="RefSeq" id="WP_413779256.1">
    <property type="nucleotide sequence ID" value="NZ_JAUOZS010000001.1"/>
</dbReference>
<keyword evidence="1" id="KW-0472">Membrane</keyword>
<evidence type="ECO:0000313" key="3">
    <source>
        <dbReference type="Proteomes" id="UP001254848"/>
    </source>
</evidence>
<dbReference type="EMBL" id="JAUOZS010000001">
    <property type="protein sequence ID" value="MDT8900719.1"/>
    <property type="molecule type" value="Genomic_DNA"/>
</dbReference>
<comment type="caution">
    <text evidence="2">The sequence shown here is derived from an EMBL/GenBank/DDBJ whole genome shotgun (WGS) entry which is preliminary data.</text>
</comment>
<proteinExistence type="predicted"/>
<reference evidence="2 3" key="1">
    <citation type="submission" date="2023-07" db="EMBL/GenBank/DDBJ databases">
        <title>The novel representative of Negativicutes class, Anaeroselena agilis gen. nov. sp. nov.</title>
        <authorList>
            <person name="Prokofeva M.I."/>
            <person name="Elcheninov A.G."/>
            <person name="Klyukina A."/>
            <person name="Kublanov I.V."/>
            <person name="Frolov E.N."/>
            <person name="Podosokorskaya O.A."/>
        </authorList>
    </citation>
    <scope>NUCLEOTIDE SEQUENCE [LARGE SCALE GENOMIC DNA]</scope>
    <source>
        <strain evidence="2 3">4137-cl</strain>
    </source>
</reference>
<sequence>MLEFIPSSDYWWRYFIYGALFHLAALTPICKTERHANAFRVIGYALGALPVLLREGLLPAVLMLAFLYGFTFAAQYVISMFKGRP</sequence>
<feature type="transmembrane region" description="Helical" evidence="1">
    <location>
        <begin position="12"/>
        <end position="30"/>
    </location>
</feature>
<evidence type="ECO:0000313" key="2">
    <source>
        <dbReference type="EMBL" id="MDT8900719.1"/>
    </source>
</evidence>
<organism evidence="2 3">
    <name type="scientific">Anaeroselena agilis</name>
    <dbReference type="NCBI Taxonomy" id="3063788"/>
    <lineage>
        <taxon>Bacteria</taxon>
        <taxon>Bacillati</taxon>
        <taxon>Bacillota</taxon>
        <taxon>Negativicutes</taxon>
        <taxon>Acetonemataceae</taxon>
        <taxon>Anaeroselena</taxon>
    </lineage>
</organism>
<gene>
    <name evidence="2" type="ORF">Q4T40_05625</name>
</gene>
<dbReference type="Proteomes" id="UP001254848">
    <property type="component" value="Unassembled WGS sequence"/>
</dbReference>
<keyword evidence="1" id="KW-0812">Transmembrane</keyword>
<keyword evidence="1" id="KW-1133">Transmembrane helix</keyword>
<protein>
    <submittedName>
        <fullName evidence="2">Uncharacterized protein</fullName>
    </submittedName>
</protein>
<keyword evidence="3" id="KW-1185">Reference proteome</keyword>
<evidence type="ECO:0000256" key="1">
    <source>
        <dbReference type="SAM" id="Phobius"/>
    </source>
</evidence>
<name>A0ABU3NV73_9FIRM</name>
<feature type="transmembrane region" description="Helical" evidence="1">
    <location>
        <begin position="37"/>
        <end position="53"/>
    </location>
</feature>
<accession>A0ABU3NV73</accession>